<proteinExistence type="predicted"/>
<dbReference type="InterPro" id="IPR011049">
    <property type="entry name" value="Serralysin-like_metalloprot_C"/>
</dbReference>
<organism evidence="9 12">
    <name type="scientific">Pseudoduganella albidiflava</name>
    <dbReference type="NCBI Taxonomy" id="321983"/>
    <lineage>
        <taxon>Bacteria</taxon>
        <taxon>Pseudomonadati</taxon>
        <taxon>Pseudomonadota</taxon>
        <taxon>Betaproteobacteria</taxon>
        <taxon>Burkholderiales</taxon>
        <taxon>Oxalobacteraceae</taxon>
        <taxon>Telluria group</taxon>
        <taxon>Pseudoduganella</taxon>
    </lineage>
</organism>
<dbReference type="GO" id="GO:0090729">
    <property type="term" value="F:toxin activity"/>
    <property type="evidence" value="ECO:0007669"/>
    <property type="project" value="UniProtKB-KW"/>
</dbReference>
<dbReference type="PROSITE" id="PS00330">
    <property type="entry name" value="HEMOLYSIN_CALCIUM"/>
    <property type="match status" value="14"/>
</dbReference>
<dbReference type="InterPro" id="IPR018511">
    <property type="entry name" value="Hemolysin-typ_Ca-bd_CS"/>
</dbReference>
<dbReference type="SUPFAM" id="SSF51120">
    <property type="entry name" value="beta-Roll"/>
    <property type="match status" value="12"/>
</dbReference>
<evidence type="ECO:0000313" key="10">
    <source>
        <dbReference type="EMBL" id="QBI02915.1"/>
    </source>
</evidence>
<sequence>MTVKIQGPVVFGSMMDDVQEGTDWGDVFTGGFGWTGDYGDDAVFGHGGNDTINGSDGYDTLNGGAGSDLVDYSGASGAVTVHLGDGTAGLQLENYNWRNELLEMDTLVSIERVQGSAFDDHLVGDGADNVLAGGAGNNTLDGGLGIDTASYAGMAGPVTANLYTRQSSTGEGTDTLRSIENLTGSDFADMLIGDTAANRLDGGAGNDVLHAGAGNDDLVGGLGDDTAVFTGQRSEYAIVTLPDGRVTVSDLQAGRDGSDTLAGIRHLKFSDGTFDLAGVDRLVATGGQATSVTTLADGTYVIAWQATDGSGSGVFFRHFDANGLPIGDVTRINDAADGDQAAPAIAALYDGGWVATYASGSDIALQRFSADGSKNGAEIVLGGATGKLAPKVTATIDGGFAVTGHAAAAGGGSDVRISRFDADGGSRSDLVAGTSVAAAHSAVAEQDNGYMVAWQAADGILVQQYRWDNEATAAEVKLATSGVVGSIGIATLYGNGGLEVAGTVVSWIQDDGNPATADDAVMVQRFDAAGARMGGPVTVAVAEFQQDAAATGLRDGGFIVVWSNVAADGTASVMGRHYHPNGTAAGAAWQVNQVKLTGQVGAPAVAETADGSVIVSWTTTTADGGSLVWQQMVDHDGAAEFAASSSSGQPPAAPQFTVQEANAPGTTQASALAGPVANDLQIIDEGSFNTGNLLATGTGAAGATITLFDAGAQVARVTADAAGRWRVELSNLKAGAHSFSAVAIDALGQTSQASKTVVLVVLGTLEGTAGNDGAEYFTALGANDTAQALDGKEGNDTIHGGGGADTLAGGAGDDTFLVDNSGVTIVELAAGGTDTVRASVDATLAANVENLVFTGTGGRVGTGNAGNNALAGSSGNDKLDGGAGNDTLDGGAGNDTLDGGSGADALAGGDGNDQYVVDDAGDVVTENTAAAGGTDTVATTLASYTLGAGVEKLVRTGTAAFTGIGNALDNDMTGSAGNDRLEGGAGNDTLRGNGGSDVLAGGIGNDALYLGTGSATVDGGEGTDTLYLARAIGEYSRASSGSGLTLTGPDGEVVRASNVERFSFAGGTPVDLATLTVSASPVSQQLTGTAQADQVNGGTGNDTLDGGAGIDTLAGGTGNDTYVIDVAGDRINELADQGVDTVHANLTVRGATYVLADNVEHAIVTSTAAVNLTGNGLANQLTGNAAANTLIGGAGDDTLDGAAGADRLDGGAGDDTYTVDTSGDKVIELVDGGRDTVLSKSAVLTLAVNVEDLRYTGTQKATLTGNASDNEIVNGNGGGRLSGMAGDDTLVGGTGADSLVGADGDDVLQAGGGADTLDGGAGDDTAVLDGARGAWTITRTADRTLELSSGGVKVLARDVENLTFADGTLAFGALIVSGTATSWSDALAGTDGADVMNGLAGADTMTGLAGDDTYLVDNVDDKVVEAASGGVDTVEIAIAAANVTYVLAENVEHATVTSKSAVSVTGNGAANKLTGNAGINTLSGQDGNDTLDGAAGNDVLNGGEGNDSLLGGAGNDKLDGGAGNDMIDGGAGTDVMSGGAGDDVYIVDIAGDRVTELAGQGNDTVRTALATYVLGAELEQLVYTGNTVFTGTGNALANRIEGGIRNDKLAGGAGNDTLVGNGGNDTLDGGDGNDTVVLDGLRSTYTIEATASETLLSSGTVKIVLKGVETVVFSDRTLTVADLLVGAATAGGDSITGTSGDDTLDGKVGADTMAGLSGDDTYLVDAVGDNVVENAEQGTDTVRIAFVQASQTYVLAANVENAIVANTVVTHVTGNDGDNALTGNAGINTLSGGEGDDSLYGMAGNDKLDGDAGNDLLDGGAGSDVLAGGIGDDIYVVDSKGDKVIELDGEGYDIVQTAYSSHTLADNVEDLVYTGTSTAAFSGTGNDLDNLISGGRGKDRLSGGAGSDTLSGGEGDDALTGGAGDDVFRLDLGSNDTVADYKAGEDTVWFDVTGLKLGAVGAVQSASTGGFSAEASLVVFDVNAKKLDVASAAAAIGSADGSYANGDVAFFAIDNGTTTGLYKFMSNGADAVVSAGELTQVATLTGVKDASLVEFDLFFG</sequence>
<dbReference type="RefSeq" id="WP_131147024.1">
    <property type="nucleotide sequence ID" value="NZ_BMWV01000011.1"/>
</dbReference>
<evidence type="ECO:0000256" key="4">
    <source>
        <dbReference type="ARBA" id="ARBA00022656"/>
    </source>
</evidence>
<evidence type="ECO:0000313" key="9">
    <source>
        <dbReference type="EMBL" id="GGY57381.1"/>
    </source>
</evidence>
<evidence type="ECO:0000256" key="1">
    <source>
        <dbReference type="ARBA" id="ARBA00004370"/>
    </source>
</evidence>
<accession>A0A411X207</accession>
<evidence type="ECO:0000256" key="2">
    <source>
        <dbReference type="ARBA" id="ARBA00004613"/>
    </source>
</evidence>
<evidence type="ECO:0000256" key="5">
    <source>
        <dbReference type="ARBA" id="ARBA00022737"/>
    </source>
</evidence>
<keyword evidence="11" id="KW-1185">Reference proteome</keyword>
<evidence type="ECO:0000256" key="6">
    <source>
        <dbReference type="ARBA" id="ARBA00023026"/>
    </source>
</evidence>
<reference evidence="9" key="3">
    <citation type="submission" date="2022-12" db="EMBL/GenBank/DDBJ databases">
        <authorList>
            <person name="Sun Q."/>
            <person name="Kim S."/>
        </authorList>
    </citation>
    <scope>NUCLEOTIDE SEQUENCE</scope>
    <source>
        <strain evidence="9">KCTC 12343</strain>
    </source>
</reference>
<dbReference type="PRINTS" id="PR00313">
    <property type="entry name" value="CABNDNGRPT"/>
</dbReference>
<dbReference type="GO" id="GO:0016020">
    <property type="term" value="C:membrane"/>
    <property type="evidence" value="ECO:0007669"/>
    <property type="project" value="UniProtKB-SubCell"/>
</dbReference>
<dbReference type="EMBL" id="CP036401">
    <property type="protein sequence ID" value="QBI02915.1"/>
    <property type="molecule type" value="Genomic_DNA"/>
</dbReference>
<reference evidence="9" key="1">
    <citation type="journal article" date="2014" name="Int. J. Syst. Evol. Microbiol.">
        <title>Complete genome sequence of Corynebacterium casei LMG S-19264T (=DSM 44701T), isolated from a smear-ripened cheese.</title>
        <authorList>
            <consortium name="US DOE Joint Genome Institute (JGI-PGF)"/>
            <person name="Walter F."/>
            <person name="Albersmeier A."/>
            <person name="Kalinowski J."/>
            <person name="Ruckert C."/>
        </authorList>
    </citation>
    <scope>NUCLEOTIDE SEQUENCE</scope>
    <source>
        <strain evidence="9">KCTC 12343</strain>
    </source>
</reference>
<dbReference type="InterPro" id="IPR013783">
    <property type="entry name" value="Ig-like_fold"/>
</dbReference>
<dbReference type="InterPro" id="IPR003995">
    <property type="entry name" value="RTX_toxin_determinant-A"/>
</dbReference>
<keyword evidence="6" id="KW-0843">Virulence</keyword>
<dbReference type="PANTHER" id="PTHR38340:SF1">
    <property type="entry name" value="S-LAYER PROTEIN"/>
    <property type="match status" value="1"/>
</dbReference>
<dbReference type="InterPro" id="IPR050557">
    <property type="entry name" value="RTX_toxin/Mannuronan_C5-epim"/>
</dbReference>
<evidence type="ECO:0000313" key="12">
    <source>
        <dbReference type="Proteomes" id="UP000628442"/>
    </source>
</evidence>
<protein>
    <submittedName>
        <fullName evidence="9">Uncharacterized protein</fullName>
    </submittedName>
</protein>
<dbReference type="Proteomes" id="UP000292307">
    <property type="component" value="Chromosome"/>
</dbReference>
<dbReference type="GO" id="GO:0005509">
    <property type="term" value="F:calcium ion binding"/>
    <property type="evidence" value="ECO:0007669"/>
    <property type="project" value="InterPro"/>
</dbReference>
<gene>
    <name evidence="10" type="ORF">EYF70_20240</name>
    <name evidence="9" type="ORF">GCM10007387_44960</name>
</gene>
<dbReference type="Gene3D" id="2.150.10.10">
    <property type="entry name" value="Serralysin-like metalloprotease, C-terminal"/>
    <property type="match status" value="10"/>
</dbReference>
<evidence type="ECO:0000256" key="8">
    <source>
        <dbReference type="SAM" id="MobiDB-lite"/>
    </source>
</evidence>
<dbReference type="OrthoDB" id="6091599at2"/>
<comment type="subcellular location">
    <subcellularLocation>
        <location evidence="1">Membrane</location>
    </subcellularLocation>
    <subcellularLocation>
        <location evidence="2">Secreted</location>
    </subcellularLocation>
</comment>
<evidence type="ECO:0000313" key="11">
    <source>
        <dbReference type="Proteomes" id="UP000292307"/>
    </source>
</evidence>
<feature type="region of interest" description="Disordered" evidence="8">
    <location>
        <begin position="871"/>
        <end position="905"/>
    </location>
</feature>
<dbReference type="Gene3D" id="2.60.40.10">
    <property type="entry name" value="Immunoglobulins"/>
    <property type="match status" value="1"/>
</dbReference>
<dbReference type="Pfam" id="PF00353">
    <property type="entry name" value="HemolysinCabind"/>
    <property type="match status" value="16"/>
</dbReference>
<dbReference type="Proteomes" id="UP000628442">
    <property type="component" value="Unassembled WGS sequence"/>
</dbReference>
<dbReference type="PANTHER" id="PTHR38340">
    <property type="entry name" value="S-LAYER PROTEIN"/>
    <property type="match status" value="1"/>
</dbReference>
<dbReference type="PRINTS" id="PR01488">
    <property type="entry name" value="RTXTOXINA"/>
</dbReference>
<keyword evidence="5" id="KW-0677">Repeat</keyword>
<dbReference type="GO" id="GO:0005576">
    <property type="term" value="C:extracellular region"/>
    <property type="evidence" value="ECO:0007669"/>
    <property type="project" value="UniProtKB-SubCell"/>
</dbReference>
<dbReference type="InterPro" id="IPR001343">
    <property type="entry name" value="Hemolysn_Ca-bd"/>
</dbReference>
<dbReference type="EMBL" id="BMWV01000011">
    <property type="protein sequence ID" value="GGY57381.1"/>
    <property type="molecule type" value="Genomic_DNA"/>
</dbReference>
<evidence type="ECO:0000256" key="3">
    <source>
        <dbReference type="ARBA" id="ARBA00022525"/>
    </source>
</evidence>
<evidence type="ECO:0000256" key="7">
    <source>
        <dbReference type="ARBA" id="ARBA00023136"/>
    </source>
</evidence>
<reference evidence="10 11" key="2">
    <citation type="submission" date="2019-02" db="EMBL/GenBank/DDBJ databases">
        <title>Draft Genome Sequences of Six Type Strains of the Genus Massilia.</title>
        <authorList>
            <person name="Miess H."/>
            <person name="Frediansyhah A."/>
            <person name="Gross H."/>
        </authorList>
    </citation>
    <scope>NUCLEOTIDE SEQUENCE [LARGE SCALE GENOMIC DNA]</scope>
    <source>
        <strain evidence="10 11">DSM 17472</strain>
    </source>
</reference>
<dbReference type="SUPFAM" id="SSF89372">
    <property type="entry name" value="Fucose-specific lectin"/>
    <property type="match status" value="1"/>
</dbReference>
<feature type="region of interest" description="Disordered" evidence="8">
    <location>
        <begin position="1899"/>
        <end position="1918"/>
    </location>
</feature>
<keyword evidence="4" id="KW-0800">Toxin</keyword>
<name>A0A411X207_9BURK</name>
<keyword evidence="7" id="KW-0472">Membrane</keyword>
<keyword evidence="3" id="KW-0964">Secreted</keyword>